<dbReference type="InterPro" id="IPR011032">
    <property type="entry name" value="GroES-like_sf"/>
</dbReference>
<dbReference type="InterPro" id="IPR020843">
    <property type="entry name" value="ER"/>
</dbReference>
<evidence type="ECO:0000259" key="2">
    <source>
        <dbReference type="SMART" id="SM00829"/>
    </source>
</evidence>
<evidence type="ECO:0000313" key="4">
    <source>
        <dbReference type="Proteomes" id="UP000198836"/>
    </source>
</evidence>
<feature type="domain" description="Enoyl reductase (ER)" evidence="2">
    <location>
        <begin position="26"/>
        <end position="345"/>
    </location>
</feature>
<dbReference type="PANTHER" id="PTHR11695">
    <property type="entry name" value="ALCOHOL DEHYDROGENASE RELATED"/>
    <property type="match status" value="1"/>
</dbReference>
<organism evidence="3 4">
    <name type="scientific">Pedobacter suwonensis</name>
    <dbReference type="NCBI Taxonomy" id="332999"/>
    <lineage>
        <taxon>Bacteria</taxon>
        <taxon>Pseudomonadati</taxon>
        <taxon>Bacteroidota</taxon>
        <taxon>Sphingobacteriia</taxon>
        <taxon>Sphingobacteriales</taxon>
        <taxon>Sphingobacteriaceae</taxon>
        <taxon>Pedobacter</taxon>
    </lineage>
</organism>
<dbReference type="Gene3D" id="3.90.180.10">
    <property type="entry name" value="Medium-chain alcohol dehydrogenases, catalytic domain"/>
    <property type="match status" value="1"/>
</dbReference>
<dbReference type="GO" id="GO:0008270">
    <property type="term" value="F:zinc ion binding"/>
    <property type="evidence" value="ECO:0007669"/>
    <property type="project" value="InterPro"/>
</dbReference>
<dbReference type="STRING" id="332999.SAMN04488511_102324"/>
<keyword evidence="1" id="KW-0560">Oxidoreductase</keyword>
<dbReference type="EMBL" id="FOJM01000002">
    <property type="protein sequence ID" value="SFA41449.1"/>
    <property type="molecule type" value="Genomic_DNA"/>
</dbReference>
<sequence length="348" mass="37665">MKQIDHNMDTFNKSHIMKAVRQHEFGGPEVLLYEDAPVPVLNKGEVRVKVSAIGLNPPDWYLRDGYKMLPPEWQPKVPFPIILGTDISGVIVSVADDVDEFSVGDEVYSMVRFPSYGPSQAYAEYVNVPVSDLALKPAGIDHIHAAGAPMSLLTAWQFMIEVGHDEQNPLQPNQHMPVPLAGKTVLINGAAGGVGHFAVQLAKWKGAKVIAVASGRQEDLLRKLGADEFIDYTKNNAEETVKDIDLVIDAVGGSKTGRFLKTLKPGGALFPIFPLGFSGQDEAEKLGVNVSATQVRSNGKQLAELAPLLDQGVIRVVIDSIFPLSEARQSHERAALGHIQGKIVLTVG</sequence>
<dbReference type="InterPro" id="IPR013154">
    <property type="entry name" value="ADH-like_N"/>
</dbReference>
<evidence type="ECO:0000256" key="1">
    <source>
        <dbReference type="ARBA" id="ARBA00023002"/>
    </source>
</evidence>
<keyword evidence="4" id="KW-1185">Reference proteome</keyword>
<dbReference type="Pfam" id="PF13602">
    <property type="entry name" value="ADH_zinc_N_2"/>
    <property type="match status" value="1"/>
</dbReference>
<name>A0A1I0SPN0_9SPHI</name>
<evidence type="ECO:0000313" key="3">
    <source>
        <dbReference type="EMBL" id="SFA41449.1"/>
    </source>
</evidence>
<dbReference type="PROSITE" id="PS01162">
    <property type="entry name" value="QOR_ZETA_CRYSTAL"/>
    <property type="match status" value="1"/>
</dbReference>
<dbReference type="InterPro" id="IPR050700">
    <property type="entry name" value="YIM1/Zinc_Alcohol_DH_Fams"/>
</dbReference>
<dbReference type="SMART" id="SM00829">
    <property type="entry name" value="PKS_ER"/>
    <property type="match status" value="1"/>
</dbReference>
<dbReference type="SUPFAM" id="SSF51735">
    <property type="entry name" value="NAD(P)-binding Rossmann-fold domains"/>
    <property type="match status" value="1"/>
</dbReference>
<reference evidence="4" key="1">
    <citation type="submission" date="2016-10" db="EMBL/GenBank/DDBJ databases">
        <authorList>
            <person name="Varghese N."/>
            <person name="Submissions S."/>
        </authorList>
    </citation>
    <scope>NUCLEOTIDE SEQUENCE [LARGE SCALE GENOMIC DNA]</scope>
    <source>
        <strain evidence="4">DSM 18130</strain>
    </source>
</reference>
<dbReference type="Proteomes" id="UP000198836">
    <property type="component" value="Unassembled WGS sequence"/>
</dbReference>
<proteinExistence type="predicted"/>
<dbReference type="CDD" id="cd05289">
    <property type="entry name" value="MDR_like_2"/>
    <property type="match status" value="1"/>
</dbReference>
<dbReference type="AlphaFoldDB" id="A0A1I0SPN0"/>
<dbReference type="GO" id="GO:0016491">
    <property type="term" value="F:oxidoreductase activity"/>
    <property type="evidence" value="ECO:0007669"/>
    <property type="project" value="UniProtKB-KW"/>
</dbReference>
<gene>
    <name evidence="3" type="ORF">SAMN04488511_102324</name>
</gene>
<dbReference type="SUPFAM" id="SSF50129">
    <property type="entry name" value="GroES-like"/>
    <property type="match status" value="1"/>
</dbReference>
<dbReference type="Pfam" id="PF08240">
    <property type="entry name" value="ADH_N"/>
    <property type="match status" value="1"/>
</dbReference>
<dbReference type="InterPro" id="IPR002364">
    <property type="entry name" value="Quin_OxRdtase/zeta-crystal_CS"/>
</dbReference>
<dbReference type="PANTHER" id="PTHR11695:SF294">
    <property type="entry name" value="RETICULON-4-INTERACTING PROTEIN 1, MITOCHONDRIAL"/>
    <property type="match status" value="1"/>
</dbReference>
<accession>A0A1I0SPN0</accession>
<dbReference type="Gene3D" id="3.40.50.720">
    <property type="entry name" value="NAD(P)-binding Rossmann-like Domain"/>
    <property type="match status" value="1"/>
</dbReference>
<protein>
    <submittedName>
        <fullName evidence="3">NADPH:quinone reductase</fullName>
    </submittedName>
</protein>
<dbReference type="InterPro" id="IPR036291">
    <property type="entry name" value="NAD(P)-bd_dom_sf"/>
</dbReference>